<evidence type="ECO:0000313" key="2">
    <source>
        <dbReference type="EMBL" id="CCC71886.1"/>
    </source>
</evidence>
<reference key="2">
    <citation type="submission" date="2011-08" db="EMBL/GenBank/DDBJ databases">
        <title>Genome sequence of Naumovozyma castellii.</title>
        <authorList>
            <person name="Gordon J.L."/>
            <person name="Armisen D."/>
            <person name="Proux-Wera E."/>
            <person name="OhEigeartaigh S.S."/>
            <person name="Byrne K.P."/>
            <person name="Wolfe K.H."/>
        </authorList>
    </citation>
    <scope>NUCLEOTIDE SEQUENCE</scope>
    <source>
        <strain>Type strain:CBS 4309</strain>
    </source>
</reference>
<dbReference type="Pfam" id="PF19189">
    <property type="entry name" value="Mtf2"/>
    <property type="match status" value="1"/>
</dbReference>
<evidence type="ECO:0000313" key="3">
    <source>
        <dbReference type="Proteomes" id="UP000001640"/>
    </source>
</evidence>
<dbReference type="FunCoup" id="G0VK52">
    <property type="interactions" value="73"/>
</dbReference>
<dbReference type="OMA" id="CNVDFYN"/>
<dbReference type="GO" id="GO:0005739">
    <property type="term" value="C:mitochondrion"/>
    <property type="evidence" value="ECO:0007669"/>
    <property type="project" value="InterPro"/>
</dbReference>
<dbReference type="EMBL" id="HE576760">
    <property type="protein sequence ID" value="CCC71886.1"/>
    <property type="molecule type" value="Genomic_DNA"/>
</dbReference>
<dbReference type="InterPro" id="IPR043837">
    <property type="entry name" value="Mtf2-like_C"/>
</dbReference>
<dbReference type="RefSeq" id="XP_003678228.1">
    <property type="nucleotide sequence ID" value="XM_003678180.1"/>
</dbReference>
<dbReference type="InterPro" id="IPR040009">
    <property type="entry name" value="Mtf2/C5D6.12-like"/>
</dbReference>
<dbReference type="GeneID" id="96905573"/>
<dbReference type="InParanoid" id="G0VK52"/>
<dbReference type="eggNOG" id="ENOG502RXV4">
    <property type="taxonomic scope" value="Eukaryota"/>
</dbReference>
<protein>
    <recommendedName>
        <fullName evidence="1">Mtf2-like C-terminal domain-containing protein</fullName>
    </recommendedName>
</protein>
<feature type="domain" description="Mtf2-like C-terminal" evidence="1">
    <location>
        <begin position="197"/>
        <end position="412"/>
    </location>
</feature>
<gene>
    <name evidence="2" type="primary">NCAS0I02180</name>
    <name evidence="2" type="ordered locus">NCAS_0I02180</name>
</gene>
<evidence type="ECO:0000259" key="1">
    <source>
        <dbReference type="Pfam" id="PF19189"/>
    </source>
</evidence>
<dbReference type="AlphaFoldDB" id="G0VK52"/>
<name>G0VK52_NAUCA</name>
<dbReference type="PANTHER" id="PTHR39468:SF1">
    <property type="entry name" value="MTF2-LIKE C-TERMINAL DOMAIN-CONTAINING PROTEIN"/>
    <property type="match status" value="1"/>
</dbReference>
<dbReference type="PANTHER" id="PTHR39468">
    <property type="entry name" value="CHROMOSOME 7, WHOLE GENOME SHOTGUN SEQUENCE"/>
    <property type="match status" value="1"/>
</dbReference>
<proteinExistence type="predicted"/>
<dbReference type="HOGENOM" id="CLU_056437_0_0_1"/>
<keyword evidence="3" id="KW-1185">Reference proteome</keyword>
<accession>G0VK52</accession>
<dbReference type="KEGG" id="ncs:NCAS_0I02180"/>
<dbReference type="Proteomes" id="UP000001640">
    <property type="component" value="Chromosome 9"/>
</dbReference>
<dbReference type="STRING" id="1064592.G0VK52"/>
<reference evidence="2 3" key="1">
    <citation type="journal article" date="2011" name="Proc. Natl. Acad. Sci. U.S.A.">
        <title>Evolutionary erosion of yeast sex chromosomes by mating-type switching accidents.</title>
        <authorList>
            <person name="Gordon J.L."/>
            <person name="Armisen D."/>
            <person name="Proux-Wera E."/>
            <person name="Oheigeartaigh S.S."/>
            <person name="Byrne K.P."/>
            <person name="Wolfe K.H."/>
        </authorList>
    </citation>
    <scope>NUCLEOTIDE SEQUENCE [LARGE SCALE GENOMIC DNA]</scope>
    <source>
        <strain evidence="3">ATCC 76901 / BCRC 22586 / CBS 4309 / NBRC 1992 / NRRL Y-12630</strain>
    </source>
</reference>
<dbReference type="OrthoDB" id="2444174at2759"/>
<organism evidence="2 3">
    <name type="scientific">Naumovozyma castellii</name>
    <name type="common">Yeast</name>
    <name type="synonym">Saccharomyces castellii</name>
    <dbReference type="NCBI Taxonomy" id="27288"/>
    <lineage>
        <taxon>Eukaryota</taxon>
        <taxon>Fungi</taxon>
        <taxon>Dikarya</taxon>
        <taxon>Ascomycota</taxon>
        <taxon>Saccharomycotina</taxon>
        <taxon>Saccharomycetes</taxon>
        <taxon>Saccharomycetales</taxon>
        <taxon>Saccharomycetaceae</taxon>
        <taxon>Naumovozyma</taxon>
    </lineage>
</organism>
<sequence>MLRIRTKLLYPHVRRGLHQSFYCLNEPLSPAPSNNLIGRFKEEESVSSIKELKIFHAVLNHLKDKKDLKTETSTNLSKKISNVLSEHKDPAASAPSGFQLVFEKGKDDIVEPEDRKLLEYYQKQLSESTQVTRLTRDDIREGTYASDETIHTKEANQLSEQSLDELSIKVNAMEIPLYDMDMNRDKLEKLRAKERYKAALETVMRPYIRHLQEKIETDYDLLEQAKFLLKAYLDRNKEWDNTSGRTKPLELIEQITKNCVNSPNELPEPYGTTIPYTLIKLLDSKEFAFPMERRYTVASYIYKQCKQSSDISLYLNICNVEFYNILLELTWANFYQVEKLKQLVTEMGINGIVGDIYTVGILDKITNEVDLMNGDEDLSNDAQNRTMSTIVWSKDTSMDLMVIQNYLQGLKRFIIG</sequence>